<comment type="caution">
    <text evidence="2">The sequence shown here is derived from an EMBL/GenBank/DDBJ whole genome shotgun (WGS) entry which is preliminary data.</text>
</comment>
<name>A0ABN3GN58_9ACTN</name>
<proteinExistence type="predicted"/>
<dbReference type="Gene3D" id="3.40.50.12780">
    <property type="entry name" value="N-terminal domain of ligase-like"/>
    <property type="match status" value="1"/>
</dbReference>
<dbReference type="Proteomes" id="UP001500253">
    <property type="component" value="Unassembled WGS sequence"/>
</dbReference>
<feature type="region of interest" description="Disordered" evidence="1">
    <location>
        <begin position="80"/>
        <end position="111"/>
    </location>
</feature>
<evidence type="ECO:0000313" key="3">
    <source>
        <dbReference type="Proteomes" id="UP001500253"/>
    </source>
</evidence>
<evidence type="ECO:0000313" key="2">
    <source>
        <dbReference type="EMBL" id="GAA2356135.1"/>
    </source>
</evidence>
<dbReference type="EMBL" id="BAAASD010000025">
    <property type="protein sequence ID" value="GAA2356135.1"/>
    <property type="molecule type" value="Genomic_DNA"/>
</dbReference>
<organism evidence="2 3">
    <name type="scientific">Streptomyces cuspidosporus</name>
    <dbReference type="NCBI Taxonomy" id="66882"/>
    <lineage>
        <taxon>Bacteria</taxon>
        <taxon>Bacillati</taxon>
        <taxon>Actinomycetota</taxon>
        <taxon>Actinomycetes</taxon>
        <taxon>Kitasatosporales</taxon>
        <taxon>Streptomycetaceae</taxon>
        <taxon>Streptomyces</taxon>
    </lineage>
</organism>
<reference evidence="2 3" key="1">
    <citation type="journal article" date="2019" name="Int. J. Syst. Evol. Microbiol.">
        <title>The Global Catalogue of Microorganisms (GCM) 10K type strain sequencing project: providing services to taxonomists for standard genome sequencing and annotation.</title>
        <authorList>
            <consortium name="The Broad Institute Genomics Platform"/>
            <consortium name="The Broad Institute Genome Sequencing Center for Infectious Disease"/>
            <person name="Wu L."/>
            <person name="Ma J."/>
        </authorList>
    </citation>
    <scope>NUCLEOTIDE SEQUENCE [LARGE SCALE GENOMIC DNA]</scope>
    <source>
        <strain evidence="2 3">JCM 4316</strain>
    </source>
</reference>
<accession>A0ABN3GN58</accession>
<evidence type="ECO:0000256" key="1">
    <source>
        <dbReference type="SAM" id="MobiDB-lite"/>
    </source>
</evidence>
<sequence length="140" mass="14846">MGLSRVLSRMLSTARGFTSASEESAEFLNFTDPKEAAEDIGRRVAAAGFNRGNRAVLILSDQREFITAFTGMVRAGAIPAPAFPPAPPARAEAHRDRHEDPPKGGSAQEAPIGIAADWLTGVWKQCAARLPAVPHSPDGN</sequence>
<dbReference type="InterPro" id="IPR042099">
    <property type="entry name" value="ANL_N_sf"/>
</dbReference>
<evidence type="ECO:0008006" key="4">
    <source>
        <dbReference type="Google" id="ProtNLM"/>
    </source>
</evidence>
<gene>
    <name evidence="2" type="ORF">GCM10010246_51710</name>
</gene>
<protein>
    <recommendedName>
        <fullName evidence="4">AMP-dependent synthetase/ligase domain-containing protein</fullName>
    </recommendedName>
</protein>
<keyword evidence="3" id="KW-1185">Reference proteome</keyword>
<dbReference type="SUPFAM" id="SSF56801">
    <property type="entry name" value="Acetyl-CoA synthetase-like"/>
    <property type="match status" value="1"/>
</dbReference>
<feature type="compositionally biased region" description="Basic and acidic residues" evidence="1">
    <location>
        <begin position="91"/>
        <end position="102"/>
    </location>
</feature>